<sequence>MSLIANLKKDELKLVAEELKLTVPDNAKILDLKILIESSEVYKKETELVKNIIDYAVEETRIKKSARELNLELEKIKLAHKRSESETNLQLEKIKVAQLELANILKDLSHDSSLSTMSATETVIRESIQNERGSRRMEIGNSFTYPRKESE</sequence>
<feature type="region of interest" description="Disordered" evidence="1">
    <location>
        <begin position="128"/>
        <end position="151"/>
    </location>
</feature>
<reference evidence="2" key="1">
    <citation type="submission" date="2020-08" db="EMBL/GenBank/DDBJ databases">
        <title>Multicomponent nature underlies the extraordinary mechanical properties of spider dragline silk.</title>
        <authorList>
            <person name="Kono N."/>
            <person name="Nakamura H."/>
            <person name="Mori M."/>
            <person name="Yoshida Y."/>
            <person name="Ohtoshi R."/>
            <person name="Malay A.D."/>
            <person name="Moran D.A.P."/>
            <person name="Tomita M."/>
            <person name="Numata K."/>
            <person name="Arakawa K."/>
        </authorList>
    </citation>
    <scope>NUCLEOTIDE SEQUENCE</scope>
</reference>
<proteinExistence type="predicted"/>
<evidence type="ECO:0000256" key="1">
    <source>
        <dbReference type="SAM" id="MobiDB-lite"/>
    </source>
</evidence>
<organism evidence="2 3">
    <name type="scientific">Trichonephila clavipes</name>
    <name type="common">Golden silk orbweaver</name>
    <name type="synonym">Nephila clavipes</name>
    <dbReference type="NCBI Taxonomy" id="2585209"/>
    <lineage>
        <taxon>Eukaryota</taxon>
        <taxon>Metazoa</taxon>
        <taxon>Ecdysozoa</taxon>
        <taxon>Arthropoda</taxon>
        <taxon>Chelicerata</taxon>
        <taxon>Arachnida</taxon>
        <taxon>Araneae</taxon>
        <taxon>Araneomorphae</taxon>
        <taxon>Entelegynae</taxon>
        <taxon>Araneoidea</taxon>
        <taxon>Nephilidae</taxon>
        <taxon>Trichonephila</taxon>
    </lineage>
</organism>
<accession>A0A8X6SD44</accession>
<name>A0A8X6SD44_TRICX</name>
<dbReference type="EMBL" id="BMAU01021246">
    <property type="protein sequence ID" value="GFY04803.1"/>
    <property type="molecule type" value="Genomic_DNA"/>
</dbReference>
<comment type="caution">
    <text evidence="2">The sequence shown here is derived from an EMBL/GenBank/DDBJ whole genome shotgun (WGS) entry which is preliminary data.</text>
</comment>
<feature type="compositionally biased region" description="Basic and acidic residues" evidence="1">
    <location>
        <begin position="128"/>
        <end position="138"/>
    </location>
</feature>
<gene>
    <name evidence="2" type="primary">NCL1_52474</name>
    <name evidence="2" type="ORF">TNCV_3952121</name>
</gene>
<evidence type="ECO:0000313" key="3">
    <source>
        <dbReference type="Proteomes" id="UP000887159"/>
    </source>
</evidence>
<keyword evidence="3" id="KW-1185">Reference proteome</keyword>
<protein>
    <submittedName>
        <fullName evidence="2">Nucleic-acid-binding protein from transposon X-element</fullName>
    </submittedName>
</protein>
<dbReference type="Proteomes" id="UP000887159">
    <property type="component" value="Unassembled WGS sequence"/>
</dbReference>
<dbReference type="AlphaFoldDB" id="A0A8X6SD44"/>
<evidence type="ECO:0000313" key="2">
    <source>
        <dbReference type="EMBL" id="GFY04803.1"/>
    </source>
</evidence>